<keyword evidence="6 8" id="KW-0472">Membrane</keyword>
<reference evidence="11 12" key="1">
    <citation type="submission" date="2024-04" db="EMBL/GenBank/DDBJ databases">
        <title>Tritrichomonas musculus Genome.</title>
        <authorList>
            <person name="Alves-Ferreira E."/>
            <person name="Grigg M."/>
            <person name="Lorenzi H."/>
            <person name="Galac M."/>
        </authorList>
    </citation>
    <scope>NUCLEOTIDE SEQUENCE [LARGE SCALE GENOMIC DNA]</scope>
    <source>
        <strain evidence="11 12">EAF2021</strain>
    </source>
</reference>
<dbReference type="Pfam" id="PF00664">
    <property type="entry name" value="ABC_membrane"/>
    <property type="match status" value="1"/>
</dbReference>
<evidence type="ECO:0000256" key="6">
    <source>
        <dbReference type="ARBA" id="ARBA00023136"/>
    </source>
</evidence>
<feature type="region of interest" description="Disordered" evidence="7">
    <location>
        <begin position="611"/>
        <end position="655"/>
    </location>
</feature>
<dbReference type="Gene3D" id="3.40.50.300">
    <property type="entry name" value="P-loop containing nucleotide triphosphate hydrolases"/>
    <property type="match status" value="1"/>
</dbReference>
<dbReference type="InterPro" id="IPR027417">
    <property type="entry name" value="P-loop_NTPase"/>
</dbReference>
<keyword evidence="4" id="KW-0067">ATP-binding</keyword>
<dbReference type="PROSITE" id="PS00211">
    <property type="entry name" value="ABC_TRANSPORTER_1"/>
    <property type="match status" value="1"/>
</dbReference>
<evidence type="ECO:0000256" key="4">
    <source>
        <dbReference type="ARBA" id="ARBA00022840"/>
    </source>
</evidence>
<dbReference type="Gene3D" id="1.20.1560.10">
    <property type="entry name" value="ABC transporter type 1, transmembrane domain"/>
    <property type="match status" value="1"/>
</dbReference>
<dbReference type="SUPFAM" id="SSF52540">
    <property type="entry name" value="P-loop containing nucleoside triphosphate hydrolases"/>
    <property type="match status" value="1"/>
</dbReference>
<feature type="transmembrane region" description="Helical" evidence="8">
    <location>
        <begin position="48"/>
        <end position="68"/>
    </location>
</feature>
<evidence type="ECO:0000259" key="10">
    <source>
        <dbReference type="PROSITE" id="PS50929"/>
    </source>
</evidence>
<dbReference type="InterPro" id="IPR036640">
    <property type="entry name" value="ABC1_TM_sf"/>
</dbReference>
<dbReference type="SUPFAM" id="SSF90123">
    <property type="entry name" value="ABC transporter transmembrane region"/>
    <property type="match status" value="1"/>
</dbReference>
<feature type="domain" description="ABC transporter" evidence="9">
    <location>
        <begin position="365"/>
        <end position="603"/>
    </location>
</feature>
<protein>
    <recommendedName>
        <fullName evidence="13">ABC transporter family protein</fullName>
    </recommendedName>
</protein>
<evidence type="ECO:0000313" key="12">
    <source>
        <dbReference type="Proteomes" id="UP001470230"/>
    </source>
</evidence>
<evidence type="ECO:0000256" key="2">
    <source>
        <dbReference type="ARBA" id="ARBA00022692"/>
    </source>
</evidence>
<dbReference type="SMART" id="SM00382">
    <property type="entry name" value="AAA"/>
    <property type="match status" value="1"/>
</dbReference>
<evidence type="ECO:0000256" key="8">
    <source>
        <dbReference type="SAM" id="Phobius"/>
    </source>
</evidence>
<evidence type="ECO:0000256" key="3">
    <source>
        <dbReference type="ARBA" id="ARBA00022741"/>
    </source>
</evidence>
<evidence type="ECO:0000256" key="5">
    <source>
        <dbReference type="ARBA" id="ARBA00022989"/>
    </source>
</evidence>
<feature type="domain" description="ABC transmembrane type-1" evidence="10">
    <location>
        <begin position="56"/>
        <end position="327"/>
    </location>
</feature>
<keyword evidence="3" id="KW-0547">Nucleotide-binding</keyword>
<keyword evidence="12" id="KW-1185">Reference proteome</keyword>
<keyword evidence="5 8" id="KW-1133">Transmembrane helix</keyword>
<dbReference type="InterPro" id="IPR011527">
    <property type="entry name" value="ABC1_TM_dom"/>
</dbReference>
<proteinExistence type="predicted"/>
<keyword evidence="2 8" id="KW-0812">Transmembrane</keyword>
<name>A0ABR2IJP7_9EUKA</name>
<comment type="caution">
    <text evidence="11">The sequence shown here is derived from an EMBL/GenBank/DDBJ whole genome shotgun (WGS) entry which is preliminary data.</text>
</comment>
<dbReference type="PANTHER" id="PTHR43394">
    <property type="entry name" value="ATP-DEPENDENT PERMEASE MDL1, MITOCHONDRIAL"/>
    <property type="match status" value="1"/>
</dbReference>
<dbReference type="PROSITE" id="PS50929">
    <property type="entry name" value="ABC_TM1F"/>
    <property type="match status" value="1"/>
</dbReference>
<dbReference type="PROSITE" id="PS50893">
    <property type="entry name" value="ABC_TRANSPORTER_2"/>
    <property type="match status" value="1"/>
</dbReference>
<dbReference type="InterPro" id="IPR017871">
    <property type="entry name" value="ABC_transporter-like_CS"/>
</dbReference>
<feature type="transmembrane region" description="Helical" evidence="8">
    <location>
        <begin position="89"/>
        <end position="106"/>
    </location>
</feature>
<evidence type="ECO:0000313" key="11">
    <source>
        <dbReference type="EMBL" id="KAK8863868.1"/>
    </source>
</evidence>
<evidence type="ECO:0000256" key="1">
    <source>
        <dbReference type="ARBA" id="ARBA00004141"/>
    </source>
</evidence>
<evidence type="ECO:0000256" key="7">
    <source>
        <dbReference type="SAM" id="MobiDB-lite"/>
    </source>
</evidence>
<accession>A0ABR2IJP7</accession>
<dbReference type="Pfam" id="PF00005">
    <property type="entry name" value="ABC_tran"/>
    <property type="match status" value="1"/>
</dbReference>
<dbReference type="PANTHER" id="PTHR43394:SF1">
    <property type="entry name" value="ATP-BINDING CASSETTE SUB-FAMILY B MEMBER 10, MITOCHONDRIAL"/>
    <property type="match status" value="1"/>
</dbReference>
<feature type="compositionally biased region" description="Low complexity" evidence="7">
    <location>
        <begin position="626"/>
        <end position="642"/>
    </location>
</feature>
<dbReference type="InterPro" id="IPR003593">
    <property type="entry name" value="AAA+_ATPase"/>
</dbReference>
<comment type="subcellular location">
    <subcellularLocation>
        <location evidence="1">Membrane</location>
        <topology evidence="1">Multi-pass membrane protein</topology>
    </subcellularLocation>
</comment>
<organism evidence="11 12">
    <name type="scientific">Tritrichomonas musculus</name>
    <dbReference type="NCBI Taxonomy" id="1915356"/>
    <lineage>
        <taxon>Eukaryota</taxon>
        <taxon>Metamonada</taxon>
        <taxon>Parabasalia</taxon>
        <taxon>Tritrichomonadida</taxon>
        <taxon>Tritrichomonadidae</taxon>
        <taxon>Tritrichomonas</taxon>
    </lineage>
</organism>
<dbReference type="InterPro" id="IPR039421">
    <property type="entry name" value="Type_1_exporter"/>
</dbReference>
<feature type="compositionally biased region" description="Basic and acidic residues" evidence="7">
    <location>
        <begin position="614"/>
        <end position="625"/>
    </location>
</feature>
<sequence>MTSQYGEVLLNDVAEPNDNLYQTSSARKKRKYIPFLPKMYWFLYRKPYYLLLFIPTFLSGWMMTISNLTMAKIIDSISQPNALSIVTKYALLNFVAAIFSSILNFIDQYCWIQVGDLIGIKVKRVLFKALMLKDIEFFDNHPFGDILSILSEDCRRVEMSFSSTKTNQIRVIGQLISSLTVSFGIDWRLSCFALISTGVISLVVKLFREAARIQLRAARKADGKSLTIADEDLSNARTIFSFNRQKIEEERYDEFVDANRIFTSNAKLLFNTSFQLSNLLDNGTVCICLNLGSYYIIKGELTAGTLFALSRTAFMIGAQLSQLLSSLDLEQRALESADKIFEIVEDPTTIPFDEGRSIPNFKGIIEFQNVWFKYPTRNAWVLKGVSLKIDAGQIAAVVGHSGSGKSTVVQLLERFYDANSGKILLDGVDITELNPRWLHKVISVVQQDPVLFSMTVRENITYGLENAEEATESDLNRVLEMSQSLKFVNKFPQKIDTNVGEKGSTISGGQKQRIAIARSLLRDPTILITDEATSALDSQSESKVQLALDQVMKGRTSIIIAHRLGTIRAAQIIYVIESGELVESGSHDELIALRGHYYTLVERQLSKIDNQASLEKKKDKKKNENDNNNNSNENDNNNNNNNISPPALNITDNLI</sequence>
<gene>
    <name evidence="11" type="ORF">M9Y10_011559</name>
</gene>
<evidence type="ECO:0000259" key="9">
    <source>
        <dbReference type="PROSITE" id="PS50893"/>
    </source>
</evidence>
<evidence type="ECO:0008006" key="13">
    <source>
        <dbReference type="Google" id="ProtNLM"/>
    </source>
</evidence>
<dbReference type="EMBL" id="JAPFFF010000017">
    <property type="protein sequence ID" value="KAK8863868.1"/>
    <property type="molecule type" value="Genomic_DNA"/>
</dbReference>
<dbReference type="InterPro" id="IPR003439">
    <property type="entry name" value="ABC_transporter-like_ATP-bd"/>
</dbReference>
<dbReference type="Proteomes" id="UP001470230">
    <property type="component" value="Unassembled WGS sequence"/>
</dbReference>